<dbReference type="Proteomes" id="UP001494874">
    <property type="component" value="Segment"/>
</dbReference>
<evidence type="ECO:0000313" key="2">
    <source>
        <dbReference type="EMBL" id="XAO35454.1"/>
    </source>
</evidence>
<dbReference type="Pfam" id="PF10910">
    <property type="entry name" value="Phage_gene29"/>
    <property type="match status" value="1"/>
</dbReference>
<feature type="region of interest" description="Disordered" evidence="1">
    <location>
        <begin position="169"/>
        <end position="189"/>
    </location>
</feature>
<dbReference type="EMBL" id="PP537962">
    <property type="protein sequence ID" value="XAO35454.1"/>
    <property type="molecule type" value="Genomic_DNA"/>
</dbReference>
<sequence>MPPQKSRHVNQQTADFSNPREFAAWAFVGMKLPNGDQFVTTPQTCGDWSEHFGRCGFVHVSQLHAVADANGMIHISQLPQQTEEYHPPRRGQDHWLNPTGKWLPTGTPREDPILGPDPSEHTTAEQADYLEKLANSGKFSPQVIAEMAREGVIRLNNVVPGALLNINGQSPTAADGPPGSYQSPIDPDAPEMAAALTDPQALYATMPAPVIDTSALDNRPAPAAKKTTPARKKKAPAKKAAPRKK</sequence>
<organism evidence="2 3">
    <name type="scientific">Gordonia phage Morgana</name>
    <dbReference type="NCBI Taxonomy" id="3137292"/>
    <lineage>
        <taxon>Viruses</taxon>
        <taxon>Duplodnaviria</taxon>
        <taxon>Heunggongvirae</taxon>
        <taxon>Uroviricota</taxon>
        <taxon>Caudoviricetes</taxon>
        <taxon>Kruegerviridae</taxon>
        <taxon>Cafassovirus</taxon>
        <taxon>Cafassovirus morgana</taxon>
    </lineage>
</organism>
<accession>A0AAX4RB86</accession>
<proteinExistence type="predicted"/>
<gene>
    <name evidence="2" type="primary">20</name>
    <name evidence="2" type="ORF">SEA_MORGANA_20</name>
</gene>
<dbReference type="InterPro" id="IPR021226">
    <property type="entry name" value="Phage_gene29"/>
</dbReference>
<name>A0AAX4RB86_9CAUD</name>
<evidence type="ECO:0000256" key="1">
    <source>
        <dbReference type="SAM" id="MobiDB-lite"/>
    </source>
</evidence>
<feature type="compositionally biased region" description="Basic residues" evidence="1">
    <location>
        <begin position="228"/>
        <end position="245"/>
    </location>
</feature>
<reference evidence="2 3" key="1">
    <citation type="submission" date="2024-03" db="EMBL/GenBank/DDBJ databases">
        <authorList>
            <person name="Shriver K.J."/>
            <person name="Jarquin D.M."/>
            <person name="Bolanos-Abarca L."/>
            <person name="Cohen Z.M."/>
            <person name="Hayes E."/>
            <person name="Mustafa Y."/>
            <person name="Pacheco-Mendoza M."/>
            <person name="Broussard A.C."/>
            <person name="Fogarty M.P."/>
            <person name="Ko C."/>
            <person name="Russell D.A."/>
            <person name="Jacobs-Sera D."/>
            <person name="Hatfull G.F."/>
        </authorList>
    </citation>
    <scope>NUCLEOTIDE SEQUENCE [LARGE SCALE GENOMIC DNA]</scope>
</reference>
<feature type="region of interest" description="Disordered" evidence="1">
    <location>
        <begin position="213"/>
        <end position="245"/>
    </location>
</feature>
<protein>
    <submittedName>
        <fullName evidence="2">Minor tail protein</fullName>
    </submittedName>
</protein>
<evidence type="ECO:0000313" key="3">
    <source>
        <dbReference type="Proteomes" id="UP001494874"/>
    </source>
</evidence>
<keyword evidence="3" id="KW-1185">Reference proteome</keyword>